<sequence>MKPSRDIKWAVASISLGKHPSHTLERKIQAAAANGFQGIELVYNELLQHAASHSQSPTESARQIGAFAADHSITILTINAFKNFEGNLQVPLSERLQHAQEWIDVALALGTRIIQVPSMFLPNSTSDSKLIVSELQALSDLASQHNLTIAYEAVAFAQHNALWQDSLRITKAVNRPNFQICLDSYHVHARIWGDACAADGRIPGGDEALRRSMQEFLSDCPKELVSYVQLSDASRWSPPLSMNDAAFESLEVRDARLLWSRIARPFPLEEPGYFPVVDAARAWLVEYGWDGWVSLEGFLKETEREECGPEVMARRGRESIEKLLAQL</sequence>
<dbReference type="PANTHER" id="PTHR12110:SF38">
    <property type="entry name" value="DIOXYGENASE, PUTATIVE (AFU_ORTHOLOGUE AFUA_6G00240)-RELATED"/>
    <property type="match status" value="1"/>
</dbReference>
<dbReference type="InterPro" id="IPR013022">
    <property type="entry name" value="Xyl_isomerase-like_TIM-brl"/>
</dbReference>
<dbReference type="RefSeq" id="XP_056065340.1">
    <property type="nucleotide sequence ID" value="XM_056221353.1"/>
</dbReference>
<dbReference type="AlphaFoldDB" id="A0A9W8X9K3"/>
<dbReference type="Pfam" id="PF01261">
    <property type="entry name" value="AP_endonuc_2"/>
    <property type="match status" value="1"/>
</dbReference>
<dbReference type="InterPro" id="IPR050312">
    <property type="entry name" value="IolE/XylAMocC-like"/>
</dbReference>
<keyword evidence="3" id="KW-1185">Reference proteome</keyword>
<gene>
    <name evidence="2" type="ORF">N0V89_012633</name>
</gene>
<reference evidence="2" key="1">
    <citation type="submission" date="2022-10" db="EMBL/GenBank/DDBJ databases">
        <title>Tapping the CABI collections for fungal endophytes: first genome assemblies for Collariella, Neodidymelliopsis, Ascochyta clinopodiicola, Didymella pomorum, Didymosphaeria variabile, Neocosmospora piperis and Neocucurbitaria cava.</title>
        <authorList>
            <person name="Hill R."/>
        </authorList>
    </citation>
    <scope>NUCLEOTIDE SEQUENCE</scope>
    <source>
        <strain evidence="2">IMI 356815</strain>
    </source>
</reference>
<accession>A0A9W8X9K3</accession>
<evidence type="ECO:0000313" key="3">
    <source>
        <dbReference type="Proteomes" id="UP001140513"/>
    </source>
</evidence>
<dbReference type="PANTHER" id="PTHR12110">
    <property type="entry name" value="HYDROXYPYRUVATE ISOMERASE"/>
    <property type="match status" value="1"/>
</dbReference>
<protein>
    <recommendedName>
        <fullName evidence="1">Xylose isomerase-like TIM barrel domain-containing protein</fullName>
    </recommendedName>
</protein>
<organism evidence="2 3">
    <name type="scientific">Didymosphaeria variabile</name>
    <dbReference type="NCBI Taxonomy" id="1932322"/>
    <lineage>
        <taxon>Eukaryota</taxon>
        <taxon>Fungi</taxon>
        <taxon>Dikarya</taxon>
        <taxon>Ascomycota</taxon>
        <taxon>Pezizomycotina</taxon>
        <taxon>Dothideomycetes</taxon>
        <taxon>Pleosporomycetidae</taxon>
        <taxon>Pleosporales</taxon>
        <taxon>Massarineae</taxon>
        <taxon>Didymosphaeriaceae</taxon>
        <taxon>Didymosphaeria</taxon>
    </lineage>
</organism>
<dbReference type="EMBL" id="JAPEUX010000010">
    <property type="protein sequence ID" value="KAJ4344888.1"/>
    <property type="molecule type" value="Genomic_DNA"/>
</dbReference>
<dbReference type="SUPFAM" id="SSF51658">
    <property type="entry name" value="Xylose isomerase-like"/>
    <property type="match status" value="1"/>
</dbReference>
<dbReference type="InterPro" id="IPR036237">
    <property type="entry name" value="Xyl_isomerase-like_sf"/>
</dbReference>
<proteinExistence type="predicted"/>
<feature type="domain" description="Xylose isomerase-like TIM barrel" evidence="1">
    <location>
        <begin position="28"/>
        <end position="316"/>
    </location>
</feature>
<dbReference type="Proteomes" id="UP001140513">
    <property type="component" value="Unassembled WGS sequence"/>
</dbReference>
<dbReference type="GeneID" id="80916163"/>
<dbReference type="OrthoDB" id="5360893at2759"/>
<name>A0A9W8X9K3_9PLEO</name>
<evidence type="ECO:0000259" key="1">
    <source>
        <dbReference type="Pfam" id="PF01261"/>
    </source>
</evidence>
<evidence type="ECO:0000313" key="2">
    <source>
        <dbReference type="EMBL" id="KAJ4344888.1"/>
    </source>
</evidence>
<comment type="caution">
    <text evidence="2">The sequence shown here is derived from an EMBL/GenBank/DDBJ whole genome shotgun (WGS) entry which is preliminary data.</text>
</comment>
<dbReference type="Gene3D" id="3.20.20.150">
    <property type="entry name" value="Divalent-metal-dependent TIM barrel enzymes"/>
    <property type="match status" value="1"/>
</dbReference>